<dbReference type="EC" id="2.3.1.129" evidence="8"/>
<dbReference type="GO" id="GO:0008780">
    <property type="term" value="F:acyl-[acyl-carrier-protein]-UDP-N-acetylglucosamine O-acyltransferase activity"/>
    <property type="evidence" value="ECO:0007669"/>
    <property type="project" value="UniProtKB-EC"/>
</dbReference>
<organism evidence="8">
    <name type="scientific">mine drainage metagenome</name>
    <dbReference type="NCBI Taxonomy" id="410659"/>
    <lineage>
        <taxon>unclassified sequences</taxon>
        <taxon>metagenomes</taxon>
        <taxon>ecological metagenomes</taxon>
    </lineage>
</organism>
<keyword evidence="4 8" id="KW-0808">Transferase</keyword>
<dbReference type="Pfam" id="PF00132">
    <property type="entry name" value="Hexapep"/>
    <property type="match status" value="1"/>
</dbReference>
<dbReference type="InterPro" id="IPR010137">
    <property type="entry name" value="Lipid_A_LpxA"/>
</dbReference>
<gene>
    <name evidence="8" type="primary">lpxA_9</name>
    <name evidence="8" type="ORF">GALL_179450</name>
</gene>
<protein>
    <submittedName>
        <fullName evidence="8">Acyl-[acyl-carrier-protein]--UDP-N-acetylglucosamine O-acyltransferase</fullName>
        <ecNumber evidence="8">2.3.1.129</ecNumber>
    </submittedName>
</protein>
<accession>A0A1J5RW73</accession>
<evidence type="ECO:0000313" key="8">
    <source>
        <dbReference type="EMBL" id="OIQ99930.1"/>
    </source>
</evidence>
<dbReference type="InterPro" id="IPR029098">
    <property type="entry name" value="Acetyltransf_C"/>
</dbReference>
<evidence type="ECO:0000259" key="7">
    <source>
        <dbReference type="Pfam" id="PF13720"/>
    </source>
</evidence>
<evidence type="ECO:0000256" key="5">
    <source>
        <dbReference type="ARBA" id="ARBA00023098"/>
    </source>
</evidence>
<dbReference type="InterPro" id="IPR018357">
    <property type="entry name" value="Hexapep_transf_CS"/>
</dbReference>
<keyword evidence="3" id="KW-0441">Lipid A biosynthesis</keyword>
<dbReference type="GO" id="GO:0009245">
    <property type="term" value="P:lipid A biosynthetic process"/>
    <property type="evidence" value="ECO:0007669"/>
    <property type="project" value="UniProtKB-KW"/>
</dbReference>
<reference evidence="8" key="1">
    <citation type="submission" date="2016-10" db="EMBL/GenBank/DDBJ databases">
        <title>Sequence of Gallionella enrichment culture.</title>
        <authorList>
            <person name="Poehlein A."/>
            <person name="Muehling M."/>
            <person name="Daniel R."/>
        </authorList>
    </citation>
    <scope>NUCLEOTIDE SEQUENCE</scope>
</reference>
<dbReference type="InterPro" id="IPR011004">
    <property type="entry name" value="Trimer_LpxA-like_sf"/>
</dbReference>
<feature type="domain" description="UDP N-acetylglucosamine O-acyltransferase C-terminal" evidence="7">
    <location>
        <begin position="177"/>
        <end position="262"/>
    </location>
</feature>
<dbReference type="PROSITE" id="PS00101">
    <property type="entry name" value="HEXAPEP_TRANSFERASES"/>
    <property type="match status" value="1"/>
</dbReference>
<dbReference type="SUPFAM" id="SSF51161">
    <property type="entry name" value="Trimeric LpxA-like enzymes"/>
    <property type="match status" value="1"/>
</dbReference>
<keyword evidence="5" id="KW-0443">Lipid metabolism</keyword>
<dbReference type="InterPro" id="IPR001451">
    <property type="entry name" value="Hexapep"/>
</dbReference>
<evidence type="ECO:0000256" key="4">
    <source>
        <dbReference type="ARBA" id="ARBA00022679"/>
    </source>
</evidence>
<dbReference type="EMBL" id="MLJW01000100">
    <property type="protein sequence ID" value="OIQ99930.1"/>
    <property type="molecule type" value="Genomic_DNA"/>
</dbReference>
<evidence type="ECO:0000256" key="3">
    <source>
        <dbReference type="ARBA" id="ARBA00022556"/>
    </source>
</evidence>
<keyword evidence="6 8" id="KW-0012">Acyltransferase</keyword>
<dbReference type="PIRSF" id="PIRSF000456">
    <property type="entry name" value="UDP-GlcNAc_acltr"/>
    <property type="match status" value="1"/>
</dbReference>
<evidence type="ECO:0000256" key="6">
    <source>
        <dbReference type="ARBA" id="ARBA00023315"/>
    </source>
</evidence>
<evidence type="ECO:0000256" key="2">
    <source>
        <dbReference type="ARBA" id="ARBA00022516"/>
    </source>
</evidence>
<dbReference type="GO" id="GO:0016020">
    <property type="term" value="C:membrane"/>
    <property type="evidence" value="ECO:0007669"/>
    <property type="project" value="GOC"/>
</dbReference>
<proteinExistence type="inferred from homology"/>
<keyword evidence="1" id="KW-0963">Cytoplasm</keyword>
<dbReference type="Pfam" id="PF13720">
    <property type="entry name" value="Acetyltransf_11"/>
    <property type="match status" value="1"/>
</dbReference>
<dbReference type="CDD" id="cd03351">
    <property type="entry name" value="LbH_UDP-GlcNAc_AT"/>
    <property type="match status" value="1"/>
</dbReference>
<dbReference type="Gene3D" id="1.20.1180.10">
    <property type="entry name" value="Udp N-acetylglucosamine O-acyltransferase, C-terminal domain"/>
    <property type="match status" value="1"/>
</dbReference>
<keyword evidence="2" id="KW-0444">Lipid biosynthesis</keyword>
<dbReference type="InterPro" id="IPR037157">
    <property type="entry name" value="Acetyltransf_C_sf"/>
</dbReference>
<sequence>MNGLRHPTAIIHPNARLADDVSVGPYSIIGENVEIGAGTIIGPHVVIDGHTSIGKGNRIFQFSSIGEIPQDKKYKGEPTRLVIGDNNTIRENCTFNLGTVQDGGVTSIGSNNWIMAYVHVAHDCHIADHNVIANSVQFAGHVTVGNHTLIGGISGIHQFVRIGDFAMIGFQTRVSQDIPPFVTAVGNPAEAKGPHQEGPRRAGFSAPRVDMLKQMYRTLYRAGSSFDTAKKEIAGLRGQVPEADADIDNMLTFLNNASRGIVR</sequence>
<dbReference type="NCBIfam" id="TIGR01852">
    <property type="entry name" value="lipid_A_lpxA"/>
    <property type="match status" value="1"/>
</dbReference>
<evidence type="ECO:0000256" key="1">
    <source>
        <dbReference type="ARBA" id="ARBA00022490"/>
    </source>
</evidence>
<dbReference type="PANTHER" id="PTHR43480">
    <property type="entry name" value="ACYL-[ACYL-CARRIER-PROTEIN]--UDP-N-ACETYLGLUCOSAMINE O-ACYLTRANSFERASE"/>
    <property type="match status" value="1"/>
</dbReference>
<dbReference type="AlphaFoldDB" id="A0A1J5RW73"/>
<dbReference type="PANTHER" id="PTHR43480:SF1">
    <property type="entry name" value="ACYL-[ACYL-CARRIER-PROTEIN]--UDP-N-ACETYLGLUCOSAMINE O-ACYLTRANSFERASE, MITOCHONDRIAL-RELATED"/>
    <property type="match status" value="1"/>
</dbReference>
<dbReference type="NCBIfam" id="NF003657">
    <property type="entry name" value="PRK05289.1"/>
    <property type="match status" value="1"/>
</dbReference>
<name>A0A1J5RW73_9ZZZZ</name>
<dbReference type="Gene3D" id="2.160.10.10">
    <property type="entry name" value="Hexapeptide repeat proteins"/>
    <property type="match status" value="1"/>
</dbReference>
<dbReference type="HAMAP" id="MF_00387">
    <property type="entry name" value="LpxA"/>
    <property type="match status" value="1"/>
</dbReference>
<comment type="caution">
    <text evidence="8">The sequence shown here is derived from an EMBL/GenBank/DDBJ whole genome shotgun (WGS) entry which is preliminary data.</text>
</comment>